<proteinExistence type="predicted"/>
<evidence type="ECO:0000313" key="3">
    <source>
        <dbReference type="EMBL" id="TXF90155.1"/>
    </source>
</evidence>
<feature type="signal peptide" evidence="2">
    <location>
        <begin position="1"/>
        <end position="19"/>
    </location>
</feature>
<evidence type="ECO:0000256" key="1">
    <source>
        <dbReference type="SAM" id="Phobius"/>
    </source>
</evidence>
<feature type="transmembrane region" description="Helical" evidence="1">
    <location>
        <begin position="64"/>
        <end position="83"/>
    </location>
</feature>
<organism evidence="3 4">
    <name type="scientific">Neolewinella aurantiaca</name>
    <dbReference type="NCBI Taxonomy" id="2602767"/>
    <lineage>
        <taxon>Bacteria</taxon>
        <taxon>Pseudomonadati</taxon>
        <taxon>Bacteroidota</taxon>
        <taxon>Saprospiria</taxon>
        <taxon>Saprospirales</taxon>
        <taxon>Lewinellaceae</taxon>
        <taxon>Neolewinella</taxon>
    </lineage>
</organism>
<feature type="transmembrane region" description="Helical" evidence="1">
    <location>
        <begin position="89"/>
        <end position="107"/>
    </location>
</feature>
<evidence type="ECO:0008006" key="5">
    <source>
        <dbReference type="Google" id="ProtNLM"/>
    </source>
</evidence>
<dbReference type="AlphaFoldDB" id="A0A5C7FQQ6"/>
<feature type="transmembrane region" description="Helical" evidence="1">
    <location>
        <begin position="38"/>
        <end position="57"/>
    </location>
</feature>
<comment type="caution">
    <text evidence="3">The sequence shown here is derived from an EMBL/GenBank/DDBJ whole genome shotgun (WGS) entry which is preliminary data.</text>
</comment>
<keyword evidence="1" id="KW-0472">Membrane</keyword>
<keyword evidence="1" id="KW-0812">Transmembrane</keyword>
<evidence type="ECO:0000313" key="4">
    <source>
        <dbReference type="Proteomes" id="UP000321907"/>
    </source>
</evidence>
<keyword evidence="4" id="KW-1185">Reference proteome</keyword>
<evidence type="ECO:0000256" key="2">
    <source>
        <dbReference type="SAM" id="SignalP"/>
    </source>
</evidence>
<feature type="chain" id="PRO_5023123978" description="DoxX family protein" evidence="2">
    <location>
        <begin position="20"/>
        <end position="119"/>
    </location>
</feature>
<gene>
    <name evidence="3" type="ORF">FUA23_07930</name>
</gene>
<accession>A0A5C7FQQ6</accession>
<name>A0A5C7FQQ6_9BACT</name>
<sequence>MKKKTIGLILLGLAAFALAGSGAGKLFAEPEPSMSERMISMLPIMAIIEFLIVAAMVIPKTRKLGIILAASYFGGVIAFQWLIEGQAFPVVGVILNTLLYAGAALLYPSLTDGTSGVTD</sequence>
<dbReference type="Proteomes" id="UP000321907">
    <property type="component" value="Unassembled WGS sequence"/>
</dbReference>
<dbReference type="EMBL" id="VOXD01000009">
    <property type="protein sequence ID" value="TXF90155.1"/>
    <property type="molecule type" value="Genomic_DNA"/>
</dbReference>
<protein>
    <recommendedName>
        <fullName evidence="5">DoxX family protein</fullName>
    </recommendedName>
</protein>
<keyword evidence="1" id="KW-1133">Transmembrane helix</keyword>
<dbReference type="OrthoDB" id="1494759at2"/>
<reference evidence="3 4" key="1">
    <citation type="submission" date="2019-08" db="EMBL/GenBank/DDBJ databases">
        <title>Lewinella sp. strain SSH13 Genome sequencing and assembly.</title>
        <authorList>
            <person name="Kim I."/>
        </authorList>
    </citation>
    <scope>NUCLEOTIDE SEQUENCE [LARGE SCALE GENOMIC DNA]</scope>
    <source>
        <strain evidence="3 4">SSH13</strain>
    </source>
</reference>
<keyword evidence="2" id="KW-0732">Signal</keyword>
<dbReference type="RefSeq" id="WP_147930194.1">
    <property type="nucleotide sequence ID" value="NZ_VOXD01000009.1"/>
</dbReference>